<reference evidence="1 2" key="1">
    <citation type="submission" date="2021-03" db="EMBL/GenBank/DDBJ databases">
        <title>Genomic Encyclopedia of Type Strains, Phase IV (KMG-IV): sequencing the most valuable type-strain genomes for metagenomic binning, comparative biology and taxonomic classification.</title>
        <authorList>
            <person name="Goeker M."/>
        </authorList>
    </citation>
    <scope>NUCLEOTIDE SEQUENCE [LARGE SCALE GENOMIC DNA]</scope>
    <source>
        <strain evidence="1 2">DSM 14349</strain>
    </source>
</reference>
<gene>
    <name evidence="1" type="ORF">J2Z32_004455</name>
</gene>
<accession>A0ABS4FYW4</accession>
<organism evidence="1 2">
    <name type="scientific">Paenibacillus turicensis</name>
    <dbReference type="NCBI Taxonomy" id="160487"/>
    <lineage>
        <taxon>Bacteria</taxon>
        <taxon>Bacillati</taxon>
        <taxon>Bacillota</taxon>
        <taxon>Bacilli</taxon>
        <taxon>Bacillales</taxon>
        <taxon>Paenibacillaceae</taxon>
        <taxon>Paenibacillus</taxon>
    </lineage>
</organism>
<protein>
    <recommendedName>
        <fullName evidence="3">Alpha/beta hydrolase</fullName>
    </recommendedName>
</protein>
<dbReference type="EMBL" id="JAGGKG010000035">
    <property type="protein sequence ID" value="MBP1907774.1"/>
    <property type="molecule type" value="Genomic_DNA"/>
</dbReference>
<comment type="caution">
    <text evidence="1">The sequence shown here is derived from an EMBL/GenBank/DDBJ whole genome shotgun (WGS) entry which is preliminary data.</text>
</comment>
<evidence type="ECO:0008006" key="3">
    <source>
        <dbReference type="Google" id="ProtNLM"/>
    </source>
</evidence>
<proteinExistence type="predicted"/>
<evidence type="ECO:0000313" key="2">
    <source>
        <dbReference type="Proteomes" id="UP001519272"/>
    </source>
</evidence>
<sequence>MLMINCSYWTPKIEGTHSINVLEQFKINGVQQQIMIRGKDVSNPVIIYVHGEPGSSEISYAKMDQSDHYPHYDKNGFLNG</sequence>
<dbReference type="Proteomes" id="UP001519272">
    <property type="component" value="Unassembled WGS sequence"/>
</dbReference>
<evidence type="ECO:0000313" key="1">
    <source>
        <dbReference type="EMBL" id="MBP1907774.1"/>
    </source>
</evidence>
<keyword evidence="2" id="KW-1185">Reference proteome</keyword>
<name>A0ABS4FYW4_9BACL</name>